<evidence type="ECO:0000256" key="1">
    <source>
        <dbReference type="PIRNR" id="PIRNR006386"/>
    </source>
</evidence>
<dbReference type="EMBL" id="BOMV01000127">
    <property type="protein sequence ID" value="GIF02270.1"/>
    <property type="molecule type" value="Genomic_DNA"/>
</dbReference>
<dbReference type="AlphaFoldDB" id="A0A919K9J9"/>
<dbReference type="InterPro" id="IPR051924">
    <property type="entry name" value="GST_Kappa/NadH"/>
</dbReference>
<dbReference type="Proteomes" id="UP000636960">
    <property type="component" value="Unassembled WGS sequence"/>
</dbReference>
<organism evidence="4 5">
    <name type="scientific">Paractinoplanes rishiriensis</name>
    <dbReference type="NCBI Taxonomy" id="1050105"/>
    <lineage>
        <taxon>Bacteria</taxon>
        <taxon>Bacillati</taxon>
        <taxon>Actinomycetota</taxon>
        <taxon>Actinomycetes</taxon>
        <taxon>Micromonosporales</taxon>
        <taxon>Micromonosporaceae</taxon>
        <taxon>Paractinoplanes</taxon>
    </lineage>
</organism>
<evidence type="ECO:0000259" key="3">
    <source>
        <dbReference type="Pfam" id="PF01323"/>
    </source>
</evidence>
<name>A0A919K9J9_9ACTN</name>
<dbReference type="PIRSF" id="PIRSF006386">
    <property type="entry name" value="HCCAis_GSTk"/>
    <property type="match status" value="1"/>
</dbReference>
<feature type="active site" description="Nucleophile" evidence="2">
    <location>
        <position position="14"/>
    </location>
</feature>
<comment type="caution">
    <text evidence="4">The sequence shown here is derived from an EMBL/GenBank/DDBJ whole genome shotgun (WGS) entry which is preliminary data.</text>
</comment>
<dbReference type="GO" id="GO:0018845">
    <property type="term" value="F:2-hydroxychromene-2-carboxylate isomerase activity"/>
    <property type="evidence" value="ECO:0007669"/>
    <property type="project" value="UniProtKB-UniRule"/>
</dbReference>
<dbReference type="InterPro" id="IPR001853">
    <property type="entry name" value="DSBA-like_thioredoxin_dom"/>
</dbReference>
<dbReference type="PANTHER" id="PTHR42943">
    <property type="entry name" value="GLUTATHIONE S-TRANSFERASE KAPPA"/>
    <property type="match status" value="1"/>
</dbReference>
<comment type="catalytic activity">
    <reaction evidence="1">
        <text>2-hydroxychromene-2-carboxylate = (3E)-4-(2-hydroxyphenyl)-2-oxobut-3-enoate</text>
        <dbReference type="Rhea" id="RHEA:27401"/>
        <dbReference type="ChEBI" id="CHEBI:59350"/>
        <dbReference type="ChEBI" id="CHEBI:59353"/>
        <dbReference type="EC" id="5.99.1.4"/>
    </reaction>
</comment>
<keyword evidence="1 4" id="KW-0413">Isomerase</keyword>
<evidence type="ECO:0000313" key="4">
    <source>
        <dbReference type="EMBL" id="GIF02270.1"/>
    </source>
</evidence>
<protein>
    <recommendedName>
        <fullName evidence="1">2-hydroxychromene-2-carboxylate isomerase</fullName>
        <ecNumber evidence="1">5.99.1.4</ecNumber>
    </recommendedName>
</protein>
<dbReference type="GO" id="GO:0004364">
    <property type="term" value="F:glutathione transferase activity"/>
    <property type="evidence" value="ECO:0007669"/>
    <property type="project" value="TreeGrafter"/>
</dbReference>
<dbReference type="RefSeq" id="WP_203791392.1">
    <property type="nucleotide sequence ID" value="NZ_BOMV01000127.1"/>
</dbReference>
<proteinExistence type="inferred from homology"/>
<dbReference type="Pfam" id="PF01323">
    <property type="entry name" value="DSBA"/>
    <property type="match status" value="1"/>
</dbReference>
<reference evidence="4" key="1">
    <citation type="submission" date="2021-01" db="EMBL/GenBank/DDBJ databases">
        <title>Whole genome shotgun sequence of Actinoplanes rishiriensis NBRC 108556.</title>
        <authorList>
            <person name="Komaki H."/>
            <person name="Tamura T."/>
        </authorList>
    </citation>
    <scope>NUCLEOTIDE SEQUENCE</scope>
    <source>
        <strain evidence="4">NBRC 108556</strain>
    </source>
</reference>
<feature type="domain" description="DSBA-like thioredoxin" evidence="3">
    <location>
        <begin position="8"/>
        <end position="201"/>
    </location>
</feature>
<dbReference type="InterPro" id="IPR014440">
    <property type="entry name" value="HCCAis_GSTk"/>
</dbReference>
<keyword evidence="5" id="KW-1185">Reference proteome</keyword>
<gene>
    <name evidence="4" type="ORF">Ari01nite_97340</name>
</gene>
<comment type="similarity">
    <text evidence="1">Belongs to the GST superfamily. NadH family.</text>
</comment>
<sequence>MTAKTPRFFFSLRSPYSWLAYHDLTERHPHLVGTIEWVPYWEPSPATAQLLADLGGEFLYTEMHKSKQLYVLQDVRRLAGARGFAVTWPVDKEPEWEVPHLAYLAAAELGRGHDFIRAVHEARWQRGQDICDRATVGLIAEEAGLDPDLLAGAHEIPRIRAAGVRLLLTAYQTGVFGVPFFAAGRQKFWGVDRLDGFLQAIGATAAPAPAAPEVAVAGAGRGGDVGHAGGCG</sequence>
<dbReference type="GO" id="GO:0004602">
    <property type="term" value="F:glutathione peroxidase activity"/>
    <property type="evidence" value="ECO:0007669"/>
    <property type="project" value="TreeGrafter"/>
</dbReference>
<evidence type="ECO:0000313" key="5">
    <source>
        <dbReference type="Proteomes" id="UP000636960"/>
    </source>
</evidence>
<dbReference type="PANTHER" id="PTHR42943:SF2">
    <property type="entry name" value="GLUTATHIONE S-TRANSFERASE KAPPA 1"/>
    <property type="match status" value="1"/>
</dbReference>
<evidence type="ECO:0000256" key="2">
    <source>
        <dbReference type="PIRSR" id="PIRSR006386-1"/>
    </source>
</evidence>
<dbReference type="SUPFAM" id="SSF52833">
    <property type="entry name" value="Thioredoxin-like"/>
    <property type="match status" value="1"/>
</dbReference>
<dbReference type="Gene3D" id="3.40.30.10">
    <property type="entry name" value="Glutaredoxin"/>
    <property type="match status" value="1"/>
</dbReference>
<accession>A0A919K9J9</accession>
<dbReference type="InterPro" id="IPR036249">
    <property type="entry name" value="Thioredoxin-like_sf"/>
</dbReference>
<dbReference type="EC" id="5.99.1.4" evidence="1"/>
<dbReference type="GO" id="GO:0006749">
    <property type="term" value="P:glutathione metabolic process"/>
    <property type="evidence" value="ECO:0007669"/>
    <property type="project" value="TreeGrafter"/>
</dbReference>